<proteinExistence type="predicted"/>
<dbReference type="STRING" id="1618574.UT24_C0019G0005"/>
<dbReference type="Proteomes" id="UP000033881">
    <property type="component" value="Unassembled WGS sequence"/>
</dbReference>
<organism evidence="1 2">
    <name type="scientific">Candidatus Woesebacteria bacterium GW2011_GWB1_39_12</name>
    <dbReference type="NCBI Taxonomy" id="1618574"/>
    <lineage>
        <taxon>Bacteria</taxon>
        <taxon>Candidatus Woeseibacteriota</taxon>
    </lineage>
</organism>
<reference evidence="1 2" key="1">
    <citation type="journal article" date="2015" name="Nature">
        <title>rRNA introns, odd ribosomes, and small enigmatic genomes across a large radiation of phyla.</title>
        <authorList>
            <person name="Brown C.T."/>
            <person name="Hug L.A."/>
            <person name="Thomas B.C."/>
            <person name="Sharon I."/>
            <person name="Castelle C.J."/>
            <person name="Singh A."/>
            <person name="Wilkins M.J."/>
            <person name="Williams K.H."/>
            <person name="Banfield J.F."/>
        </authorList>
    </citation>
    <scope>NUCLEOTIDE SEQUENCE [LARGE SCALE GENOMIC DNA]</scope>
</reference>
<comment type="caution">
    <text evidence="1">The sequence shown here is derived from an EMBL/GenBank/DDBJ whole genome shotgun (WGS) entry which is preliminary data.</text>
</comment>
<accession>A0A0G0MHV7</accession>
<protein>
    <submittedName>
        <fullName evidence="1">Uncharacterized protein</fullName>
    </submittedName>
</protein>
<gene>
    <name evidence="1" type="ORF">UT24_C0019G0005</name>
</gene>
<sequence length="133" mass="16364">MSSLPDQLREMYPGIYVGNKLSKFLYIRSDSNYYYQSFTIKNPQSMFEECSLMTWVFPIISSDCKEIIFFERSENKLIKLFKFNKKDLKMIKAMIDIYNYLKRIFLHDEEAKWREMIDRWMTVWINDMMERNK</sequence>
<dbReference type="AlphaFoldDB" id="A0A0G0MHV7"/>
<evidence type="ECO:0000313" key="1">
    <source>
        <dbReference type="EMBL" id="KKQ99965.1"/>
    </source>
</evidence>
<name>A0A0G0MHV7_9BACT</name>
<evidence type="ECO:0000313" key="2">
    <source>
        <dbReference type="Proteomes" id="UP000033881"/>
    </source>
</evidence>
<dbReference type="EMBL" id="LBWB01000019">
    <property type="protein sequence ID" value="KKQ99965.1"/>
    <property type="molecule type" value="Genomic_DNA"/>
</dbReference>